<evidence type="ECO:0000259" key="6">
    <source>
        <dbReference type="PROSITE" id="PS50106"/>
    </source>
</evidence>
<dbReference type="SMART" id="SM00245">
    <property type="entry name" value="TSPc"/>
    <property type="match status" value="1"/>
</dbReference>
<comment type="caution">
    <text evidence="7">The sequence shown here is derived from an EMBL/GenBank/DDBJ whole genome shotgun (WGS) entry which is preliminary data.</text>
</comment>
<dbReference type="FunFam" id="2.30.42.10:FF:000063">
    <property type="entry name" value="Peptidase, S41 family"/>
    <property type="match status" value="1"/>
</dbReference>
<dbReference type="GO" id="GO:0007165">
    <property type="term" value="P:signal transduction"/>
    <property type="evidence" value="ECO:0007669"/>
    <property type="project" value="TreeGrafter"/>
</dbReference>
<accession>A0A9D1FKE3</accession>
<name>A0A9D1FKE3_9BACT</name>
<dbReference type="Gene3D" id="3.90.226.10">
    <property type="entry name" value="2-enoyl-CoA Hydratase, Chain A, domain 1"/>
    <property type="match status" value="1"/>
</dbReference>
<evidence type="ECO:0000256" key="1">
    <source>
        <dbReference type="ARBA" id="ARBA00009179"/>
    </source>
</evidence>
<dbReference type="PANTHER" id="PTHR32060">
    <property type="entry name" value="TAIL-SPECIFIC PROTEASE"/>
    <property type="match status" value="1"/>
</dbReference>
<keyword evidence="4 5" id="KW-0720">Serine protease</keyword>
<dbReference type="Pfam" id="PF03572">
    <property type="entry name" value="Peptidase_S41"/>
    <property type="match status" value="1"/>
</dbReference>
<dbReference type="AlphaFoldDB" id="A0A9D1FKE3"/>
<dbReference type="CDD" id="cd07560">
    <property type="entry name" value="Peptidase_S41_CPP"/>
    <property type="match status" value="1"/>
</dbReference>
<dbReference type="SUPFAM" id="SSF50156">
    <property type="entry name" value="PDZ domain-like"/>
    <property type="match status" value="1"/>
</dbReference>
<dbReference type="SUPFAM" id="SSF52096">
    <property type="entry name" value="ClpP/crotonase"/>
    <property type="match status" value="1"/>
</dbReference>
<dbReference type="EMBL" id="DVJQ01000062">
    <property type="protein sequence ID" value="HIS74815.1"/>
    <property type="molecule type" value="Genomic_DNA"/>
</dbReference>
<dbReference type="Gene3D" id="2.30.42.10">
    <property type="match status" value="1"/>
</dbReference>
<dbReference type="GO" id="GO:0008236">
    <property type="term" value="F:serine-type peptidase activity"/>
    <property type="evidence" value="ECO:0007669"/>
    <property type="project" value="UniProtKB-KW"/>
</dbReference>
<evidence type="ECO:0000256" key="4">
    <source>
        <dbReference type="ARBA" id="ARBA00022825"/>
    </source>
</evidence>
<comment type="similarity">
    <text evidence="1 5">Belongs to the peptidase S41A family.</text>
</comment>
<dbReference type="InterPro" id="IPR036034">
    <property type="entry name" value="PDZ_sf"/>
</dbReference>
<dbReference type="InterPro" id="IPR004447">
    <property type="entry name" value="Peptidase_S41A"/>
</dbReference>
<gene>
    <name evidence="7" type="ORF">IAA86_07325</name>
</gene>
<feature type="domain" description="PDZ" evidence="6">
    <location>
        <begin position="106"/>
        <end position="180"/>
    </location>
</feature>
<proteinExistence type="inferred from homology"/>
<evidence type="ECO:0000256" key="5">
    <source>
        <dbReference type="RuleBase" id="RU004404"/>
    </source>
</evidence>
<reference evidence="7" key="2">
    <citation type="journal article" date="2021" name="PeerJ">
        <title>Extensive microbial diversity within the chicken gut microbiome revealed by metagenomics and culture.</title>
        <authorList>
            <person name="Gilroy R."/>
            <person name="Ravi A."/>
            <person name="Getino M."/>
            <person name="Pursley I."/>
            <person name="Horton D.L."/>
            <person name="Alikhan N.F."/>
            <person name="Baker D."/>
            <person name="Gharbi K."/>
            <person name="Hall N."/>
            <person name="Watson M."/>
            <person name="Adriaenssens E.M."/>
            <person name="Foster-Nyarko E."/>
            <person name="Jarju S."/>
            <person name="Secka A."/>
            <person name="Antonio M."/>
            <person name="Oren A."/>
            <person name="Chaudhuri R.R."/>
            <person name="La Ragione R."/>
            <person name="Hildebrand F."/>
            <person name="Pallen M.J."/>
        </authorList>
    </citation>
    <scope>NUCLEOTIDE SEQUENCE</scope>
    <source>
        <strain evidence="7">CHK152-2871</strain>
    </source>
</reference>
<dbReference type="PANTHER" id="PTHR32060:SF30">
    <property type="entry name" value="CARBOXY-TERMINAL PROCESSING PROTEASE CTPA"/>
    <property type="match status" value="1"/>
</dbReference>
<dbReference type="Pfam" id="PF17820">
    <property type="entry name" value="PDZ_6"/>
    <property type="match status" value="1"/>
</dbReference>
<evidence type="ECO:0000256" key="2">
    <source>
        <dbReference type="ARBA" id="ARBA00022670"/>
    </source>
</evidence>
<dbReference type="SMART" id="SM00228">
    <property type="entry name" value="PDZ"/>
    <property type="match status" value="1"/>
</dbReference>
<dbReference type="InterPro" id="IPR041489">
    <property type="entry name" value="PDZ_6"/>
</dbReference>
<dbReference type="InterPro" id="IPR029045">
    <property type="entry name" value="ClpP/crotonase-like_dom_sf"/>
</dbReference>
<reference evidence="7" key="1">
    <citation type="submission" date="2020-10" db="EMBL/GenBank/DDBJ databases">
        <authorList>
            <person name="Gilroy R."/>
        </authorList>
    </citation>
    <scope>NUCLEOTIDE SEQUENCE</scope>
    <source>
        <strain evidence="7">CHK152-2871</strain>
    </source>
</reference>
<dbReference type="PROSITE" id="PS50106">
    <property type="entry name" value="PDZ"/>
    <property type="match status" value="1"/>
</dbReference>
<dbReference type="NCBIfam" id="TIGR00225">
    <property type="entry name" value="prc"/>
    <property type="match status" value="1"/>
</dbReference>
<sequence>MKDLLKRLSIFTLMLGLFYVSSFLNPVLAQTPQSLYDKAWKLIDSKFVDQTNNEQDWARWRHHYDNVIKDDEDAYVAIDTMVSSLNDVYTKFLNPKDFKEENESIQGSLQGIGVQIGVRDGKLLVIAPIEDTPGERAGLKAEDEILEINGKSTKGITVDAAAEQIRGPEGTQVTLLVKRGKEPAKTYKITREKIEIKSVSTKTPEFAKIPDNIGYIRLSSFISKNAAAEFEQALIQNCDKDGLIIDLRSNPGGLLTNAIYIADMLLDSKVIVSTVDREGYKDTTRATQRMLTDQPIVVIINGGSASASEILSGALKDNNRAIIVGKKSFGKGLVQEINRLPGGAAMHITIQKYLTPDGTDINKKGIEPDYEVDLTEDDIKKERDPQVAKAVEVLNSKVLADKSGTKSKEDIKVIIK</sequence>
<dbReference type="Gene3D" id="3.30.750.44">
    <property type="match status" value="1"/>
</dbReference>
<keyword evidence="2 5" id="KW-0645">Protease</keyword>
<dbReference type="GO" id="GO:0006508">
    <property type="term" value="P:proteolysis"/>
    <property type="evidence" value="ECO:0007669"/>
    <property type="project" value="UniProtKB-KW"/>
</dbReference>
<evidence type="ECO:0000256" key="3">
    <source>
        <dbReference type="ARBA" id="ARBA00022801"/>
    </source>
</evidence>
<dbReference type="InterPro" id="IPR001478">
    <property type="entry name" value="PDZ"/>
</dbReference>
<dbReference type="Proteomes" id="UP000886865">
    <property type="component" value="Unassembled WGS sequence"/>
</dbReference>
<keyword evidence="3 5" id="KW-0378">Hydrolase</keyword>
<protein>
    <submittedName>
        <fullName evidence="7">S41 family peptidase</fullName>
    </submittedName>
</protein>
<evidence type="ECO:0000313" key="8">
    <source>
        <dbReference type="Proteomes" id="UP000886865"/>
    </source>
</evidence>
<dbReference type="GO" id="GO:0030288">
    <property type="term" value="C:outer membrane-bounded periplasmic space"/>
    <property type="evidence" value="ECO:0007669"/>
    <property type="project" value="TreeGrafter"/>
</dbReference>
<dbReference type="InterPro" id="IPR005151">
    <property type="entry name" value="Tail-specific_protease"/>
</dbReference>
<dbReference type="CDD" id="cd06782">
    <property type="entry name" value="cpPDZ_CPP-like"/>
    <property type="match status" value="1"/>
</dbReference>
<dbReference type="GO" id="GO:0004175">
    <property type="term" value="F:endopeptidase activity"/>
    <property type="evidence" value="ECO:0007669"/>
    <property type="project" value="TreeGrafter"/>
</dbReference>
<evidence type="ECO:0000313" key="7">
    <source>
        <dbReference type="EMBL" id="HIS74815.1"/>
    </source>
</evidence>
<organism evidence="7 8">
    <name type="scientific">Candidatus Galligastranaerophilus intestinavium</name>
    <dbReference type="NCBI Taxonomy" id="2840836"/>
    <lineage>
        <taxon>Bacteria</taxon>
        <taxon>Candidatus Galligastranaerophilus</taxon>
    </lineage>
</organism>